<dbReference type="PANTHER" id="PTHR46018">
    <property type="entry name" value="ZINC PHOSPHODIESTERASE ELAC PROTEIN 1"/>
    <property type="match status" value="1"/>
</dbReference>
<evidence type="ECO:0000259" key="1">
    <source>
        <dbReference type="SMART" id="SM00849"/>
    </source>
</evidence>
<protein>
    <submittedName>
        <fullName evidence="3">MBL fold metallo-hydrolase</fullName>
    </submittedName>
</protein>
<reference evidence="3" key="1">
    <citation type="journal article" date="2020" name="mSystems">
        <title>Genome- and Community-Level Interaction Insights into Carbon Utilization and Element Cycling Functions of Hydrothermarchaeota in Hydrothermal Sediment.</title>
        <authorList>
            <person name="Zhou Z."/>
            <person name="Liu Y."/>
            <person name="Xu W."/>
            <person name="Pan J."/>
            <person name="Luo Z.H."/>
            <person name="Li M."/>
        </authorList>
    </citation>
    <scope>NUCLEOTIDE SEQUENCE [LARGE SCALE GENOMIC DNA]</scope>
    <source>
        <strain evidence="3">SpSt-637</strain>
        <strain evidence="2">SpSt-667</strain>
    </source>
</reference>
<feature type="domain" description="Metallo-beta-lactamase" evidence="1">
    <location>
        <begin position="35"/>
        <end position="229"/>
    </location>
</feature>
<evidence type="ECO:0000313" key="3">
    <source>
        <dbReference type="EMBL" id="HGQ64500.1"/>
    </source>
</evidence>
<dbReference type="InterPro" id="IPR036866">
    <property type="entry name" value="RibonucZ/Hydroxyglut_hydro"/>
</dbReference>
<organism evidence="3">
    <name type="scientific">Ignisphaera aggregans</name>
    <dbReference type="NCBI Taxonomy" id="334771"/>
    <lineage>
        <taxon>Archaea</taxon>
        <taxon>Thermoproteota</taxon>
        <taxon>Thermoprotei</taxon>
        <taxon>Desulfurococcales</taxon>
        <taxon>Desulfurococcaceae</taxon>
        <taxon>Ignisphaera</taxon>
    </lineage>
</organism>
<dbReference type="InterPro" id="IPR001279">
    <property type="entry name" value="Metallo-B-lactamas"/>
</dbReference>
<name>A0A7C4JJZ2_9CREN</name>
<dbReference type="SMART" id="SM00849">
    <property type="entry name" value="Lactamase_B"/>
    <property type="match status" value="1"/>
</dbReference>
<dbReference type="EMBL" id="DTCK01000008">
    <property type="protein sequence ID" value="HGQ35277.1"/>
    <property type="molecule type" value="Genomic_DNA"/>
</dbReference>
<accession>A0A7C4JJZ2</accession>
<dbReference type="Pfam" id="PF12706">
    <property type="entry name" value="Lactamase_B_2"/>
    <property type="match status" value="1"/>
</dbReference>
<evidence type="ECO:0000313" key="2">
    <source>
        <dbReference type="EMBL" id="HGQ35277.1"/>
    </source>
</evidence>
<dbReference type="PANTHER" id="PTHR46018:SF2">
    <property type="entry name" value="ZINC PHOSPHODIESTERASE ELAC PROTEIN 1"/>
    <property type="match status" value="1"/>
</dbReference>
<dbReference type="EMBL" id="DTBD01000038">
    <property type="protein sequence ID" value="HGQ64500.1"/>
    <property type="molecule type" value="Genomic_DNA"/>
</dbReference>
<gene>
    <name evidence="3" type="ORF">ENU08_04570</name>
    <name evidence="2" type="ORF">ENU41_01180</name>
</gene>
<proteinExistence type="predicted"/>
<dbReference type="Gene3D" id="3.60.15.10">
    <property type="entry name" value="Ribonuclease Z/Hydroxyacylglutathione hydrolase-like"/>
    <property type="match status" value="1"/>
</dbReference>
<sequence length="259" mass="29352">MKSVLNIYLEAQGDYDMVQIIFLGTGGWISEPFLGYTSILLKSDTAILIDAGEGVYRALRCCGYSIENIDAIILTHKHGDHILGLPTLVLMAVHKGINQIKIITHRDVKEAIHKLFNVIGVEYLIKSIEFIEIAPGDKIRYNNFDIEIFEAFHTVPAISMRFEVEGKCITFSGDTRYNPLLAELAKDCDVLIHEVSNYDVDAYTYGHSNYLEAMDIAKKAGVKMFIPIHFYQSPLPIDTMYLPYKSKIYMPMPCMKLEV</sequence>
<comment type="caution">
    <text evidence="3">The sequence shown here is derived from an EMBL/GenBank/DDBJ whole genome shotgun (WGS) entry which is preliminary data.</text>
</comment>
<dbReference type="SUPFAM" id="SSF56281">
    <property type="entry name" value="Metallo-hydrolase/oxidoreductase"/>
    <property type="match status" value="1"/>
</dbReference>
<dbReference type="GO" id="GO:0042781">
    <property type="term" value="F:3'-tRNA processing endoribonuclease activity"/>
    <property type="evidence" value="ECO:0007669"/>
    <property type="project" value="TreeGrafter"/>
</dbReference>
<keyword evidence="3" id="KW-0378">Hydrolase</keyword>
<dbReference type="AlphaFoldDB" id="A0A7C4JJZ2"/>